<dbReference type="CDD" id="cd04301">
    <property type="entry name" value="NAT_SF"/>
    <property type="match status" value="1"/>
</dbReference>
<protein>
    <submittedName>
        <fullName evidence="3">GNAT family N-acetyltransferase</fullName>
    </submittedName>
</protein>
<evidence type="ECO:0000256" key="1">
    <source>
        <dbReference type="SAM" id="MobiDB-lite"/>
    </source>
</evidence>
<accession>A0A3A9YTE3</accession>
<name>A0A3A9YTE3_9ACTN</name>
<evidence type="ECO:0000313" key="3">
    <source>
        <dbReference type="EMBL" id="RKN39303.1"/>
    </source>
</evidence>
<dbReference type="GO" id="GO:0016747">
    <property type="term" value="F:acyltransferase activity, transferring groups other than amino-acyl groups"/>
    <property type="evidence" value="ECO:0007669"/>
    <property type="project" value="InterPro"/>
</dbReference>
<keyword evidence="4" id="KW-1185">Reference proteome</keyword>
<comment type="caution">
    <text evidence="3">The sequence shown here is derived from an EMBL/GenBank/DDBJ whole genome shotgun (WGS) entry which is preliminary data.</text>
</comment>
<feature type="compositionally biased region" description="Basic and acidic residues" evidence="1">
    <location>
        <begin position="11"/>
        <end position="20"/>
    </location>
</feature>
<dbReference type="RefSeq" id="WP_120682557.1">
    <property type="nucleotide sequence ID" value="NZ_RBAL01000014.1"/>
</dbReference>
<feature type="region of interest" description="Disordered" evidence="1">
    <location>
        <begin position="1"/>
        <end position="26"/>
    </location>
</feature>
<dbReference type="SUPFAM" id="SSF55729">
    <property type="entry name" value="Acyl-CoA N-acyltransferases (Nat)"/>
    <property type="match status" value="1"/>
</dbReference>
<gene>
    <name evidence="3" type="ORF">D7294_21605</name>
</gene>
<dbReference type="InterPro" id="IPR016181">
    <property type="entry name" value="Acyl_CoA_acyltransferase"/>
</dbReference>
<reference evidence="3 4" key="1">
    <citation type="journal article" date="2014" name="Int. J. Syst. Evol. Microbiol.">
        <title>Streptomyces hoynatensis sp. nov., isolated from deep marine sediment.</title>
        <authorList>
            <person name="Veyisoglu A."/>
            <person name="Sahin N."/>
        </authorList>
    </citation>
    <scope>NUCLEOTIDE SEQUENCE [LARGE SCALE GENOMIC DNA]</scope>
    <source>
        <strain evidence="3 4">KCTC 29097</strain>
    </source>
</reference>
<dbReference type="EMBL" id="RBAL01000014">
    <property type="protein sequence ID" value="RKN39303.1"/>
    <property type="molecule type" value="Genomic_DNA"/>
</dbReference>
<dbReference type="OrthoDB" id="3572254at2"/>
<evidence type="ECO:0000259" key="2">
    <source>
        <dbReference type="PROSITE" id="PS51186"/>
    </source>
</evidence>
<dbReference type="Pfam" id="PF13673">
    <property type="entry name" value="Acetyltransf_10"/>
    <property type="match status" value="1"/>
</dbReference>
<feature type="domain" description="N-acetyltransferase" evidence="2">
    <location>
        <begin position="33"/>
        <end position="199"/>
    </location>
</feature>
<dbReference type="Gene3D" id="3.40.630.30">
    <property type="match status" value="1"/>
</dbReference>
<organism evidence="3 4">
    <name type="scientific">Streptomyces hoynatensis</name>
    <dbReference type="NCBI Taxonomy" id="1141874"/>
    <lineage>
        <taxon>Bacteria</taxon>
        <taxon>Bacillati</taxon>
        <taxon>Actinomycetota</taxon>
        <taxon>Actinomycetes</taxon>
        <taxon>Kitasatosporales</taxon>
        <taxon>Streptomycetaceae</taxon>
        <taxon>Streptomyces</taxon>
    </lineage>
</organism>
<keyword evidence="3" id="KW-0808">Transferase</keyword>
<evidence type="ECO:0000313" key="4">
    <source>
        <dbReference type="Proteomes" id="UP000272474"/>
    </source>
</evidence>
<dbReference type="PROSITE" id="PS51186">
    <property type="entry name" value="GNAT"/>
    <property type="match status" value="1"/>
</dbReference>
<dbReference type="InterPro" id="IPR000182">
    <property type="entry name" value="GNAT_dom"/>
</dbReference>
<sequence length="199" mass="21157">MHEPVGAARGRTADGGEPGRDGGPGRLRYVLDPAVTPALREELARLWAEVVNAGGAVGFVPPVTAEDVQPALRSHLVGMADGTTRLLAAFTERGRLVGTAFLVRNGHALMRHWLWLRTVMLHPALQGRGAGRELMAAAASAAHRVDPAVTGIRLTCRGGLGLERFYGACGYREVGRVPGAIKVAEGEFRDDVTLWLPLG</sequence>
<dbReference type="AlphaFoldDB" id="A0A3A9YTE3"/>
<dbReference type="Proteomes" id="UP000272474">
    <property type="component" value="Unassembled WGS sequence"/>
</dbReference>
<proteinExistence type="predicted"/>